<dbReference type="GO" id="GO:0009396">
    <property type="term" value="P:folic acid-containing compound biosynthetic process"/>
    <property type="evidence" value="ECO:0007669"/>
    <property type="project" value="TreeGrafter"/>
</dbReference>
<organism evidence="5 6">
    <name type="scientific">Alicyclobacillus macrosporangiidus</name>
    <dbReference type="NCBI Taxonomy" id="392015"/>
    <lineage>
        <taxon>Bacteria</taxon>
        <taxon>Bacillati</taxon>
        <taxon>Bacillota</taxon>
        <taxon>Bacilli</taxon>
        <taxon>Bacillales</taxon>
        <taxon>Alicyclobacillaceae</taxon>
        <taxon>Alicyclobacillus</taxon>
    </lineage>
</organism>
<name>A0A1I7KK93_9BACL</name>
<dbReference type="NCBIfam" id="TIGR02727">
    <property type="entry name" value="MTHFS_bact"/>
    <property type="match status" value="1"/>
</dbReference>
<evidence type="ECO:0000256" key="2">
    <source>
        <dbReference type="ARBA" id="ARBA00022741"/>
    </source>
</evidence>
<dbReference type="STRING" id="392015.SAMN05421543_11685"/>
<proteinExistence type="inferred from homology"/>
<dbReference type="Pfam" id="PF01812">
    <property type="entry name" value="5-FTHF_cyc-lig"/>
    <property type="match status" value="1"/>
</dbReference>
<evidence type="ECO:0000313" key="6">
    <source>
        <dbReference type="Proteomes" id="UP000183508"/>
    </source>
</evidence>
<protein>
    <recommendedName>
        <fullName evidence="4">5-formyltetrahydrofolate cyclo-ligase</fullName>
        <ecNumber evidence="4">6.3.3.2</ecNumber>
    </recommendedName>
</protein>
<evidence type="ECO:0000313" key="5">
    <source>
        <dbReference type="EMBL" id="SFU97806.1"/>
    </source>
</evidence>
<dbReference type="GO" id="GO:0035999">
    <property type="term" value="P:tetrahydrofolate interconversion"/>
    <property type="evidence" value="ECO:0007669"/>
    <property type="project" value="TreeGrafter"/>
</dbReference>
<dbReference type="EC" id="6.3.3.2" evidence="4"/>
<evidence type="ECO:0000256" key="3">
    <source>
        <dbReference type="ARBA" id="ARBA00022840"/>
    </source>
</evidence>
<sequence length="174" mass="18481">MICARLVACVADLCRTGRLRVSPGAGAAVALYQAVRGEADVSGAAQALAEAGWRVAYPVTDGPRMAFYHAARPEAWRTGRFGIREPNPEAGAERVDPARLAVVVVPGVAFTARGDRLGYGGGYYDRWFAEGAAPVRIGVCFSCQLASWLPVDAHDQRVDFVVTEEGVVPCACGR</sequence>
<dbReference type="GO" id="GO:0005524">
    <property type="term" value="F:ATP binding"/>
    <property type="evidence" value="ECO:0007669"/>
    <property type="project" value="UniProtKB-KW"/>
</dbReference>
<dbReference type="PANTHER" id="PTHR23407:SF1">
    <property type="entry name" value="5-FORMYLTETRAHYDROFOLATE CYCLO-LIGASE"/>
    <property type="match status" value="1"/>
</dbReference>
<dbReference type="GO" id="GO:0030272">
    <property type="term" value="F:5-formyltetrahydrofolate cyclo-ligase activity"/>
    <property type="evidence" value="ECO:0007669"/>
    <property type="project" value="UniProtKB-EC"/>
</dbReference>
<dbReference type="SUPFAM" id="SSF100950">
    <property type="entry name" value="NagB/RpiA/CoA transferase-like"/>
    <property type="match status" value="1"/>
</dbReference>
<dbReference type="InterPro" id="IPR024185">
    <property type="entry name" value="FTHF_cligase-like_sf"/>
</dbReference>
<gene>
    <name evidence="5" type="ORF">SAMN05421543_11685</name>
</gene>
<keyword evidence="3 4" id="KW-0067">ATP-binding</keyword>
<keyword evidence="4" id="KW-0479">Metal-binding</keyword>
<comment type="catalytic activity">
    <reaction evidence="4">
        <text>(6S)-5-formyl-5,6,7,8-tetrahydrofolate + ATP = (6R)-5,10-methenyltetrahydrofolate + ADP + phosphate</text>
        <dbReference type="Rhea" id="RHEA:10488"/>
        <dbReference type="ChEBI" id="CHEBI:30616"/>
        <dbReference type="ChEBI" id="CHEBI:43474"/>
        <dbReference type="ChEBI" id="CHEBI:57455"/>
        <dbReference type="ChEBI" id="CHEBI:57457"/>
        <dbReference type="ChEBI" id="CHEBI:456216"/>
        <dbReference type="EC" id="6.3.3.2"/>
    </reaction>
</comment>
<dbReference type="EMBL" id="FPBV01000016">
    <property type="protein sequence ID" value="SFU97806.1"/>
    <property type="molecule type" value="Genomic_DNA"/>
</dbReference>
<dbReference type="InterPro" id="IPR002698">
    <property type="entry name" value="FTHF_cligase"/>
</dbReference>
<keyword evidence="6" id="KW-1185">Reference proteome</keyword>
<dbReference type="GO" id="GO:0046872">
    <property type="term" value="F:metal ion binding"/>
    <property type="evidence" value="ECO:0007669"/>
    <property type="project" value="UniProtKB-KW"/>
</dbReference>
<dbReference type="AlphaFoldDB" id="A0A1I7KK93"/>
<comment type="similarity">
    <text evidence="1 4">Belongs to the 5-formyltetrahydrofolate cyclo-ligase family.</text>
</comment>
<evidence type="ECO:0000256" key="4">
    <source>
        <dbReference type="RuleBase" id="RU361279"/>
    </source>
</evidence>
<evidence type="ECO:0000256" key="1">
    <source>
        <dbReference type="ARBA" id="ARBA00010638"/>
    </source>
</evidence>
<keyword evidence="4" id="KW-0460">Magnesium</keyword>
<dbReference type="Gene3D" id="3.40.50.10420">
    <property type="entry name" value="NagB/RpiA/CoA transferase-like"/>
    <property type="match status" value="1"/>
</dbReference>
<comment type="cofactor">
    <cofactor evidence="4">
        <name>Mg(2+)</name>
        <dbReference type="ChEBI" id="CHEBI:18420"/>
    </cofactor>
</comment>
<reference evidence="6" key="1">
    <citation type="submission" date="2016-10" db="EMBL/GenBank/DDBJ databases">
        <authorList>
            <person name="Varghese N."/>
        </authorList>
    </citation>
    <scope>NUCLEOTIDE SEQUENCE [LARGE SCALE GENOMIC DNA]</scope>
    <source>
        <strain evidence="6">DSM 17980</strain>
    </source>
</reference>
<dbReference type="PANTHER" id="PTHR23407">
    <property type="entry name" value="ATPASE INHIBITOR/5-FORMYLTETRAHYDROFOLATE CYCLO-LIGASE"/>
    <property type="match status" value="1"/>
</dbReference>
<keyword evidence="2 4" id="KW-0547">Nucleotide-binding</keyword>
<dbReference type="Proteomes" id="UP000183508">
    <property type="component" value="Unassembled WGS sequence"/>
</dbReference>
<keyword evidence="5" id="KW-0436">Ligase</keyword>
<accession>A0A1I7KK93</accession>
<dbReference type="InterPro" id="IPR037171">
    <property type="entry name" value="NagB/RpiA_transferase-like"/>
</dbReference>